<keyword evidence="3 6" id="KW-0227">DNA damage</keyword>
<evidence type="ECO:0000256" key="5">
    <source>
        <dbReference type="ARBA" id="ARBA00023204"/>
    </source>
</evidence>
<dbReference type="Proteomes" id="UP000824755">
    <property type="component" value="Chromosome"/>
</dbReference>
<evidence type="ECO:0000256" key="4">
    <source>
        <dbReference type="ARBA" id="ARBA00022801"/>
    </source>
</evidence>
<gene>
    <name evidence="7" type="ORF">H8L67_04875</name>
</gene>
<evidence type="ECO:0000256" key="3">
    <source>
        <dbReference type="ARBA" id="ARBA00022763"/>
    </source>
</evidence>
<comment type="similarity">
    <text evidence="6">Belongs to the vsr family.</text>
</comment>
<dbReference type="InterPro" id="IPR011335">
    <property type="entry name" value="Restrct_endonuc-II-like"/>
</dbReference>
<organism evidence="7 8">
    <name type="scientific">Lysobacter soyae</name>
    <dbReference type="NCBI Taxonomy" id="2764185"/>
    <lineage>
        <taxon>Bacteria</taxon>
        <taxon>Pseudomonadati</taxon>
        <taxon>Pseudomonadota</taxon>
        <taxon>Gammaproteobacteria</taxon>
        <taxon>Lysobacterales</taxon>
        <taxon>Lysobacteraceae</taxon>
        <taxon>Lysobacter</taxon>
    </lineage>
</organism>
<evidence type="ECO:0000256" key="1">
    <source>
        <dbReference type="ARBA" id="ARBA00022722"/>
    </source>
</evidence>
<sequence length="151" mass="17470">MVDIFSREKRSHVMAQIRGRDTKPELLLRRSLWAIGFRYSLHRKGLPGRPDLVLTKWNAVIFVHGCFWHAHENCAGFRLPKSRVEFWQEKLDGNRTRDEQSALALVEGGWSVAVVWECAIEADVEKVSEILSKWLRATKRVNILEVRSSTS</sequence>
<keyword evidence="1 6" id="KW-0540">Nuclease</keyword>
<evidence type="ECO:0000256" key="2">
    <source>
        <dbReference type="ARBA" id="ARBA00022759"/>
    </source>
</evidence>
<evidence type="ECO:0000313" key="8">
    <source>
        <dbReference type="Proteomes" id="UP000824755"/>
    </source>
</evidence>
<dbReference type="EMBL" id="CP080544">
    <property type="protein sequence ID" value="QYR53940.1"/>
    <property type="molecule type" value="Genomic_DNA"/>
</dbReference>
<dbReference type="Pfam" id="PF03852">
    <property type="entry name" value="Vsr"/>
    <property type="match status" value="1"/>
</dbReference>
<name>A0ABX8WSX4_9GAMM</name>
<keyword evidence="2 6" id="KW-0255">Endonuclease</keyword>
<keyword evidence="4 6" id="KW-0378">Hydrolase</keyword>
<proteinExistence type="inferred from homology"/>
<accession>A0ABX8WSX4</accession>
<evidence type="ECO:0000256" key="6">
    <source>
        <dbReference type="PIRNR" id="PIRNR018267"/>
    </source>
</evidence>
<dbReference type="GO" id="GO:0004519">
    <property type="term" value="F:endonuclease activity"/>
    <property type="evidence" value="ECO:0007669"/>
    <property type="project" value="UniProtKB-KW"/>
</dbReference>
<dbReference type="NCBIfam" id="TIGR00632">
    <property type="entry name" value="vsr"/>
    <property type="match status" value="1"/>
</dbReference>
<dbReference type="PIRSF" id="PIRSF018267">
    <property type="entry name" value="VSR_endonuc"/>
    <property type="match status" value="1"/>
</dbReference>
<keyword evidence="5 6" id="KW-0234">DNA repair</keyword>
<dbReference type="Gene3D" id="3.40.960.10">
    <property type="entry name" value="VSR Endonuclease"/>
    <property type="match status" value="1"/>
</dbReference>
<dbReference type="SUPFAM" id="SSF52980">
    <property type="entry name" value="Restriction endonuclease-like"/>
    <property type="match status" value="1"/>
</dbReference>
<dbReference type="EC" id="3.1.-.-" evidence="6"/>
<dbReference type="InterPro" id="IPR004603">
    <property type="entry name" value="DNA_mismatch_endonuc_vsr"/>
</dbReference>
<dbReference type="CDD" id="cd00221">
    <property type="entry name" value="Vsr"/>
    <property type="match status" value="1"/>
</dbReference>
<protein>
    <recommendedName>
        <fullName evidence="6">Very short patch repair endonuclease</fullName>
        <ecNumber evidence="6">3.1.-.-</ecNumber>
    </recommendedName>
</protein>
<comment type="function">
    <text evidence="6">May nick specific sequences that contain T:G mispairs resulting from m5C-deamination.</text>
</comment>
<reference evidence="7 8" key="1">
    <citation type="submission" date="2021-08" db="EMBL/GenBank/DDBJ databases">
        <title>Lysobacter sp. strain CJ11 Genome sequencing and assembly.</title>
        <authorList>
            <person name="Kim I."/>
        </authorList>
    </citation>
    <scope>NUCLEOTIDE SEQUENCE [LARGE SCALE GENOMIC DNA]</scope>
    <source>
        <strain evidence="7 8">CJ11</strain>
    </source>
</reference>
<evidence type="ECO:0000313" key="7">
    <source>
        <dbReference type="EMBL" id="QYR53940.1"/>
    </source>
</evidence>
<keyword evidence="8" id="KW-1185">Reference proteome</keyword>